<comment type="caution">
    <text evidence="7">The sequence shown here is derived from an EMBL/GenBank/DDBJ whole genome shotgun (WGS) entry which is preliminary data.</text>
</comment>
<dbReference type="SUPFAM" id="SSF50685">
    <property type="entry name" value="Barwin-like endoglucanases"/>
    <property type="match status" value="1"/>
</dbReference>
<dbReference type="Proteomes" id="UP000246352">
    <property type="component" value="Unassembled WGS sequence"/>
</dbReference>
<dbReference type="InterPro" id="IPR026044">
    <property type="entry name" value="MltA"/>
</dbReference>
<keyword evidence="3" id="KW-0456">Lyase</keyword>
<dbReference type="Pfam" id="PF06725">
    <property type="entry name" value="3D"/>
    <property type="match status" value="1"/>
</dbReference>
<dbReference type="Gene3D" id="2.40.240.50">
    <property type="entry name" value="Barwin-like endoglucanases"/>
    <property type="match status" value="1"/>
</dbReference>
<name>A0A317PQ20_9HYPH</name>
<sequence length="374" mass="40330">MGFSLRRSAYGDLRGWSEDSVDRAFVAFRRSARQAISVGPYRTGRIGAGHEDFRPAFAAAAETGNQHLDAGAARRFFETWFLPYAITLDDGGSGLVTGFYEPVVEVRATPDARHVHPFLRPPLSLIKVLDPANPPTGIPEGFAFCMRDGETWRICPDRGAIETGALAGQGLEIAYAAEKADVFFAHVQGAARLDFGDGTRTRITYAAKSGHPFTGIGRLLVDRGEIPLGEISMQSIRSWLAAHPLQADGLMRENRSYIFFREAPVDDESLGPVAAAKVPLEPGRSMAVDRTIHTFGTPFFVSAPDLKDFAAARPFARLMIAQDTGSAILGPARGDLFTGSGDSAGDLAGAIRNHASFTILLPKIFDASRLARHG</sequence>
<dbReference type="AlphaFoldDB" id="A0A317PQ20"/>
<dbReference type="RefSeq" id="WP_110032747.1">
    <property type="nucleotide sequence ID" value="NZ_QGTR01000003.1"/>
</dbReference>
<dbReference type="InterPro" id="IPR010611">
    <property type="entry name" value="3D_dom"/>
</dbReference>
<dbReference type="GO" id="GO:0071555">
    <property type="term" value="P:cell wall organization"/>
    <property type="evidence" value="ECO:0007669"/>
    <property type="project" value="UniProtKB-KW"/>
</dbReference>
<dbReference type="OrthoDB" id="9783686at2"/>
<evidence type="ECO:0000313" key="7">
    <source>
        <dbReference type="EMBL" id="PWW00541.1"/>
    </source>
</evidence>
<dbReference type="CDD" id="cd14485">
    <property type="entry name" value="mltA_like_LT_A"/>
    <property type="match status" value="1"/>
</dbReference>
<dbReference type="InterPro" id="IPR036908">
    <property type="entry name" value="RlpA-like_sf"/>
</dbReference>
<evidence type="ECO:0000259" key="6">
    <source>
        <dbReference type="SMART" id="SM00925"/>
    </source>
</evidence>
<evidence type="ECO:0000256" key="4">
    <source>
        <dbReference type="ARBA" id="ARBA00023316"/>
    </source>
</evidence>
<comment type="catalytic activity">
    <reaction evidence="1">
        <text>Exolytic cleavage of the (1-&gt;4)-beta-glycosidic linkage between N-acetylmuramic acid (MurNAc) and N-acetylglucosamine (GlcNAc) residues in peptidoglycan, from either the reducing or the non-reducing ends of the peptidoglycan chains, with concomitant formation of a 1,6-anhydrobond in the MurNAc residue.</text>
        <dbReference type="EC" id="4.2.2.n1"/>
    </reaction>
</comment>
<gene>
    <name evidence="7" type="ORF">DFR52_103748</name>
</gene>
<dbReference type="Gene3D" id="2.40.40.10">
    <property type="entry name" value="RlpA-like domain"/>
    <property type="match status" value="1"/>
</dbReference>
<evidence type="ECO:0000256" key="5">
    <source>
        <dbReference type="ARBA" id="ARBA00030918"/>
    </source>
</evidence>
<feature type="domain" description="Lytic transglycosylase MltA" evidence="6">
    <location>
        <begin position="103"/>
        <end position="261"/>
    </location>
</feature>
<dbReference type="GO" id="GO:0008933">
    <property type="term" value="F:peptidoglycan lytic transglycosylase activity"/>
    <property type="evidence" value="ECO:0007669"/>
    <property type="project" value="TreeGrafter"/>
</dbReference>
<dbReference type="GO" id="GO:0019867">
    <property type="term" value="C:outer membrane"/>
    <property type="evidence" value="ECO:0007669"/>
    <property type="project" value="InterPro"/>
</dbReference>
<dbReference type="GO" id="GO:0004553">
    <property type="term" value="F:hydrolase activity, hydrolyzing O-glycosyl compounds"/>
    <property type="evidence" value="ECO:0007669"/>
    <property type="project" value="InterPro"/>
</dbReference>
<accession>A0A317PQ20</accession>
<evidence type="ECO:0000256" key="3">
    <source>
        <dbReference type="ARBA" id="ARBA00023239"/>
    </source>
</evidence>
<proteinExistence type="predicted"/>
<dbReference type="EC" id="4.2.2.n1" evidence="2"/>
<dbReference type="GO" id="GO:0009253">
    <property type="term" value="P:peptidoglycan catabolic process"/>
    <property type="evidence" value="ECO:0007669"/>
    <property type="project" value="TreeGrafter"/>
</dbReference>
<organism evidence="7 8">
    <name type="scientific">Hoeflea marina</name>
    <dbReference type="NCBI Taxonomy" id="274592"/>
    <lineage>
        <taxon>Bacteria</taxon>
        <taxon>Pseudomonadati</taxon>
        <taxon>Pseudomonadota</taxon>
        <taxon>Alphaproteobacteria</taxon>
        <taxon>Hyphomicrobiales</taxon>
        <taxon>Rhizobiaceae</taxon>
        <taxon>Hoeflea</taxon>
    </lineage>
</organism>
<dbReference type="CDD" id="cd14668">
    <property type="entry name" value="mlta_B"/>
    <property type="match status" value="1"/>
</dbReference>
<reference evidence="7 8" key="1">
    <citation type="submission" date="2018-05" db="EMBL/GenBank/DDBJ databases">
        <title>Genomic Encyclopedia of Type Strains, Phase IV (KMG-IV): sequencing the most valuable type-strain genomes for metagenomic binning, comparative biology and taxonomic classification.</title>
        <authorList>
            <person name="Goeker M."/>
        </authorList>
    </citation>
    <scope>NUCLEOTIDE SEQUENCE [LARGE SCALE GENOMIC DNA]</scope>
    <source>
        <strain evidence="7 8">DSM 16791</strain>
    </source>
</reference>
<dbReference type="PANTHER" id="PTHR30124:SF0">
    <property type="entry name" value="MEMBRANE-BOUND LYTIC MUREIN TRANSGLYCOSYLASE A"/>
    <property type="match status" value="1"/>
</dbReference>
<dbReference type="PANTHER" id="PTHR30124">
    <property type="entry name" value="MEMBRANE-BOUND LYTIC MUREIN TRANSGLYCOSYLASE A"/>
    <property type="match status" value="1"/>
</dbReference>
<protein>
    <recommendedName>
        <fullName evidence="2">peptidoglycan lytic exotransglycosylase</fullName>
        <ecNumber evidence="2">4.2.2.n1</ecNumber>
    </recommendedName>
    <alternativeName>
        <fullName evidence="5">Murein hydrolase A</fullName>
    </alternativeName>
</protein>
<dbReference type="InterPro" id="IPR005300">
    <property type="entry name" value="MltA_B"/>
</dbReference>
<evidence type="ECO:0000256" key="2">
    <source>
        <dbReference type="ARBA" id="ARBA00012587"/>
    </source>
</evidence>
<dbReference type="SMART" id="SM00925">
    <property type="entry name" value="MltA"/>
    <property type="match status" value="1"/>
</dbReference>
<dbReference type="Pfam" id="PF03562">
    <property type="entry name" value="MltA"/>
    <property type="match status" value="1"/>
</dbReference>
<dbReference type="EMBL" id="QGTR01000003">
    <property type="protein sequence ID" value="PWW00541.1"/>
    <property type="molecule type" value="Genomic_DNA"/>
</dbReference>
<evidence type="ECO:0000313" key="8">
    <source>
        <dbReference type="Proteomes" id="UP000246352"/>
    </source>
</evidence>
<dbReference type="GO" id="GO:0009254">
    <property type="term" value="P:peptidoglycan turnover"/>
    <property type="evidence" value="ECO:0007669"/>
    <property type="project" value="InterPro"/>
</dbReference>
<keyword evidence="4" id="KW-0961">Cell wall biogenesis/degradation</keyword>
<evidence type="ECO:0000256" key="1">
    <source>
        <dbReference type="ARBA" id="ARBA00001420"/>
    </source>
</evidence>
<dbReference type="PIRSF" id="PIRSF019422">
    <property type="entry name" value="MltA"/>
    <property type="match status" value="1"/>
</dbReference>
<keyword evidence="8" id="KW-1185">Reference proteome</keyword>